<dbReference type="InterPro" id="IPR036188">
    <property type="entry name" value="FAD/NAD-bd_sf"/>
</dbReference>
<dbReference type="Proteomes" id="UP001490330">
    <property type="component" value="Unassembled WGS sequence"/>
</dbReference>
<dbReference type="InterPro" id="IPR050407">
    <property type="entry name" value="Geranylgeranyl_reductase"/>
</dbReference>
<feature type="domain" description="FAD-binding" evidence="1">
    <location>
        <begin position="6"/>
        <end position="282"/>
    </location>
</feature>
<dbReference type="PANTHER" id="PTHR42685">
    <property type="entry name" value="GERANYLGERANYL DIPHOSPHATE REDUCTASE"/>
    <property type="match status" value="1"/>
</dbReference>
<dbReference type="Pfam" id="PF01494">
    <property type="entry name" value="FAD_binding_3"/>
    <property type="match status" value="1"/>
</dbReference>
<proteinExistence type="predicted"/>
<dbReference type="EMBL" id="JBEPCV010000038">
    <property type="protein sequence ID" value="MER6907906.1"/>
    <property type="molecule type" value="Genomic_DNA"/>
</dbReference>
<organism evidence="2 3">
    <name type="scientific">Streptomyces flaveolus</name>
    <dbReference type="NCBI Taxonomy" id="67297"/>
    <lineage>
        <taxon>Bacteria</taxon>
        <taxon>Bacillati</taxon>
        <taxon>Actinomycetota</taxon>
        <taxon>Actinomycetes</taxon>
        <taxon>Kitasatosporales</taxon>
        <taxon>Streptomycetaceae</taxon>
        <taxon>Streptomyces</taxon>
    </lineage>
</organism>
<dbReference type="InterPro" id="IPR002938">
    <property type="entry name" value="FAD-bd"/>
</dbReference>
<evidence type="ECO:0000313" key="2">
    <source>
        <dbReference type="EMBL" id="MER6907906.1"/>
    </source>
</evidence>
<dbReference type="RefSeq" id="WP_350721385.1">
    <property type="nucleotide sequence ID" value="NZ_JBEPCO010000025.1"/>
</dbReference>
<gene>
    <name evidence="2" type="ORF">ABT322_30090</name>
</gene>
<dbReference type="PRINTS" id="PR00420">
    <property type="entry name" value="RNGMNOXGNASE"/>
</dbReference>
<comment type="caution">
    <text evidence="2">The sequence shown here is derived from an EMBL/GenBank/DDBJ whole genome shotgun (WGS) entry which is preliminary data.</text>
</comment>
<accession>A0ABV1VPA9</accession>
<keyword evidence="2" id="KW-0560">Oxidoreductase</keyword>
<reference evidence="2 3" key="1">
    <citation type="submission" date="2024-06" db="EMBL/GenBank/DDBJ databases">
        <title>The Natural Products Discovery Center: Release of the First 8490 Sequenced Strains for Exploring Actinobacteria Biosynthetic Diversity.</title>
        <authorList>
            <person name="Kalkreuter E."/>
            <person name="Kautsar S.A."/>
            <person name="Yang D."/>
            <person name="Bader C.D."/>
            <person name="Teijaro C.N."/>
            <person name="Fluegel L."/>
            <person name="Davis C.M."/>
            <person name="Simpson J.R."/>
            <person name="Lauterbach L."/>
            <person name="Steele A.D."/>
            <person name="Gui C."/>
            <person name="Meng S."/>
            <person name="Li G."/>
            <person name="Viehrig K."/>
            <person name="Ye F."/>
            <person name="Su P."/>
            <person name="Kiefer A.F."/>
            <person name="Nichols A."/>
            <person name="Cepeda A.J."/>
            <person name="Yan W."/>
            <person name="Fan B."/>
            <person name="Jiang Y."/>
            <person name="Adhikari A."/>
            <person name="Zheng C.-J."/>
            <person name="Schuster L."/>
            <person name="Cowan T.M."/>
            <person name="Smanski M.J."/>
            <person name="Chevrette M.G."/>
            <person name="De Carvalho L.P.S."/>
            <person name="Shen B."/>
        </authorList>
    </citation>
    <scope>NUCLEOTIDE SEQUENCE [LARGE SCALE GENOMIC DNA]</scope>
    <source>
        <strain evidence="2 3">NPDC000632</strain>
    </source>
</reference>
<evidence type="ECO:0000313" key="3">
    <source>
        <dbReference type="Proteomes" id="UP001490330"/>
    </source>
</evidence>
<evidence type="ECO:0000259" key="1">
    <source>
        <dbReference type="Pfam" id="PF01494"/>
    </source>
</evidence>
<sequence>MSGGHDVLIVGGGPAGLATALHAARAGLDTVVAEPRRTPVDKACGEGLMPGAVRALGALGLEVPGHPVTGIRYIQGHRQVQAAFRQGPGLGVRRTSLHSVLHRAVVDAGVPVLPLKVEEVRQDATSVTVPGTGLRARWLVAADGLHSPLRRSLGLEVRTRAAPRYGLRRHYAVPPWSSYVEVHWGPHAEAYVTPLGPALVGVALLTARRAPFGTQLESFPELAARLPAEAAVTPVRGAGPLRRRARTRTYGRVLLVGDAAGYTDALTGEGVSLALAGAEALVANVRRGTPGRYETDWCRATRRHRVLTGLLVRARQQPALASHIVPAAVRLPRLFAAAVNALA</sequence>
<dbReference type="PANTHER" id="PTHR42685:SF19">
    <property type="entry name" value="POSSIBLE OXIDOREDUCTASE"/>
    <property type="match status" value="1"/>
</dbReference>
<name>A0ABV1VPA9_9ACTN</name>
<protein>
    <submittedName>
        <fullName evidence="2">NAD(P)/FAD-dependent oxidoreductase</fullName>
        <ecNumber evidence="2">1.-.-.-</ecNumber>
    </submittedName>
</protein>
<dbReference type="Gene3D" id="3.50.50.60">
    <property type="entry name" value="FAD/NAD(P)-binding domain"/>
    <property type="match status" value="1"/>
</dbReference>
<keyword evidence="3" id="KW-1185">Reference proteome</keyword>
<dbReference type="SUPFAM" id="SSF51905">
    <property type="entry name" value="FAD/NAD(P)-binding domain"/>
    <property type="match status" value="1"/>
</dbReference>
<dbReference type="GO" id="GO:0016491">
    <property type="term" value="F:oxidoreductase activity"/>
    <property type="evidence" value="ECO:0007669"/>
    <property type="project" value="UniProtKB-KW"/>
</dbReference>
<dbReference type="EC" id="1.-.-.-" evidence="2"/>